<accession>A0ABX7BK30</accession>
<dbReference type="PIRSF" id="PIRSF006648">
    <property type="entry name" value="DrrB"/>
    <property type="match status" value="1"/>
</dbReference>
<evidence type="ECO:0000256" key="5">
    <source>
        <dbReference type="RuleBase" id="RU361157"/>
    </source>
</evidence>
<feature type="domain" description="ABC transmembrane type-2" evidence="6">
    <location>
        <begin position="39"/>
        <end position="268"/>
    </location>
</feature>
<feature type="transmembrane region" description="Helical" evidence="5">
    <location>
        <begin position="159"/>
        <end position="180"/>
    </location>
</feature>
<proteinExistence type="inferred from homology"/>
<feature type="transmembrane region" description="Helical" evidence="5">
    <location>
        <begin position="243"/>
        <end position="265"/>
    </location>
</feature>
<dbReference type="PROSITE" id="PS51012">
    <property type="entry name" value="ABC_TM2"/>
    <property type="match status" value="1"/>
</dbReference>
<evidence type="ECO:0000256" key="1">
    <source>
        <dbReference type="ARBA" id="ARBA00004141"/>
    </source>
</evidence>
<keyword evidence="4 5" id="KW-0472">Membrane</keyword>
<gene>
    <name evidence="7" type="ORF">JIP62_11365</name>
</gene>
<keyword evidence="3 5" id="KW-1133">Transmembrane helix</keyword>
<feature type="transmembrane region" description="Helical" evidence="5">
    <location>
        <begin position="78"/>
        <end position="96"/>
    </location>
</feature>
<comment type="subcellular location">
    <subcellularLocation>
        <location evidence="5">Cell inner membrane</location>
        <topology evidence="5">Multi-pass membrane protein</topology>
    </subcellularLocation>
    <subcellularLocation>
        <location evidence="1">Membrane</location>
        <topology evidence="1">Multi-pass membrane protein</topology>
    </subcellularLocation>
</comment>
<evidence type="ECO:0000256" key="4">
    <source>
        <dbReference type="ARBA" id="ARBA00023136"/>
    </source>
</evidence>
<dbReference type="Proteomes" id="UP000595448">
    <property type="component" value="Chromosome"/>
</dbReference>
<comment type="similarity">
    <text evidence="5">Belongs to the ABC-2 integral membrane protein family.</text>
</comment>
<evidence type="ECO:0000259" key="6">
    <source>
        <dbReference type="PROSITE" id="PS51012"/>
    </source>
</evidence>
<keyword evidence="5" id="KW-0813">Transport</keyword>
<feature type="transmembrane region" description="Helical" evidence="5">
    <location>
        <begin position="45"/>
        <end position="66"/>
    </location>
</feature>
<dbReference type="InterPro" id="IPR052522">
    <property type="entry name" value="ABC-2_transport_permease"/>
</dbReference>
<organism evidence="7 8">
    <name type="scientific">Brevundimonas vitisensis</name>
    <dbReference type="NCBI Taxonomy" id="2800818"/>
    <lineage>
        <taxon>Bacteria</taxon>
        <taxon>Pseudomonadati</taxon>
        <taxon>Pseudomonadota</taxon>
        <taxon>Alphaproteobacteria</taxon>
        <taxon>Caulobacterales</taxon>
        <taxon>Caulobacteraceae</taxon>
        <taxon>Brevundimonas</taxon>
    </lineage>
</organism>
<dbReference type="RefSeq" id="WP_201102296.1">
    <property type="nucleotide sequence ID" value="NZ_CP067977.1"/>
</dbReference>
<protein>
    <recommendedName>
        <fullName evidence="5">Transport permease protein</fullName>
    </recommendedName>
</protein>
<keyword evidence="5" id="KW-1003">Cell membrane</keyword>
<evidence type="ECO:0000313" key="8">
    <source>
        <dbReference type="Proteomes" id="UP000595448"/>
    </source>
</evidence>
<dbReference type="Pfam" id="PF01061">
    <property type="entry name" value="ABC2_membrane"/>
    <property type="match status" value="1"/>
</dbReference>
<dbReference type="PANTHER" id="PTHR43332:SF1">
    <property type="entry name" value="TRANSPORT PERMEASE PROTEIN"/>
    <property type="match status" value="1"/>
</dbReference>
<sequence>MTDLASQSPEALPQPRRYDGVNWIGVRTLYMREVRRFWKVGAQTIAGPVVTTLLYMLVFVVALQGARPPLHGTPFGEFVAPGLIMMAILNNAFANASSSLIQAKVMGTATDFLTPPLSPLELTVGFSLGAATRGLVVGLVTALCVAPFARLGLANLALIVWFGLIASLLMGMLGVLAGLWAQKFDQLAAVQNFVIMPMTFLSGTFYLVDNLPEPFATISHWNPIFYLIDGFRAGFIGQAEGSLLIGVVLSGVLTLAMATACWLVFRSGWRLKS</sequence>
<name>A0ABX7BK30_9CAUL</name>
<dbReference type="EMBL" id="CP067977">
    <property type="protein sequence ID" value="QQQ17921.1"/>
    <property type="molecule type" value="Genomic_DNA"/>
</dbReference>
<feature type="transmembrane region" description="Helical" evidence="5">
    <location>
        <begin position="187"/>
        <end position="208"/>
    </location>
</feature>
<dbReference type="PRINTS" id="PR00164">
    <property type="entry name" value="ABC2TRNSPORT"/>
</dbReference>
<evidence type="ECO:0000313" key="7">
    <source>
        <dbReference type="EMBL" id="QQQ17921.1"/>
    </source>
</evidence>
<keyword evidence="8" id="KW-1185">Reference proteome</keyword>
<keyword evidence="2 5" id="KW-0812">Transmembrane</keyword>
<evidence type="ECO:0000256" key="2">
    <source>
        <dbReference type="ARBA" id="ARBA00022692"/>
    </source>
</evidence>
<dbReference type="PANTHER" id="PTHR43332">
    <property type="entry name" value="INNER MEMBRANE TRANSPORT PERMEASE YADH-RELATED"/>
    <property type="match status" value="1"/>
</dbReference>
<dbReference type="InterPro" id="IPR000412">
    <property type="entry name" value="ABC_2_transport"/>
</dbReference>
<evidence type="ECO:0000256" key="3">
    <source>
        <dbReference type="ARBA" id="ARBA00022989"/>
    </source>
</evidence>
<feature type="transmembrane region" description="Helical" evidence="5">
    <location>
        <begin position="135"/>
        <end position="153"/>
    </location>
</feature>
<dbReference type="InterPro" id="IPR047817">
    <property type="entry name" value="ABC2_TM_bact-type"/>
</dbReference>
<reference evidence="7 8" key="1">
    <citation type="submission" date="2021-01" db="EMBL/GenBank/DDBJ databases">
        <title>Brevundimonas vitis sp. nov., an bacterium isolated from grape (Vitis vinifera).</title>
        <authorList>
            <person name="Jiang L."/>
            <person name="Lee J."/>
        </authorList>
    </citation>
    <scope>NUCLEOTIDE SEQUENCE [LARGE SCALE GENOMIC DNA]</scope>
    <source>
        <strain evidence="7 8">GRTSA-9</strain>
    </source>
</reference>
<dbReference type="InterPro" id="IPR013525">
    <property type="entry name" value="ABC2_TM"/>
</dbReference>